<dbReference type="EMBL" id="CM055101">
    <property type="protein sequence ID" value="KAJ7542174.1"/>
    <property type="molecule type" value="Genomic_DNA"/>
</dbReference>
<protein>
    <submittedName>
        <fullName evidence="1">Uncharacterized protein</fullName>
    </submittedName>
</protein>
<sequence>MARSFFTGGTMPADGLLLYFQDDVSILNHWRISGNHYSRTSEEWLKNMDRNLESVKIIFEKTYGESEVRKWIAYWRAFFIAVSELFGFNNGEEWMVSHYLFKRK</sequence>
<keyword evidence="2" id="KW-1185">Reference proteome</keyword>
<comment type="caution">
    <text evidence="1">The sequence shown here is derived from an EMBL/GenBank/DDBJ whole genome shotgun (WGS) entry which is preliminary data.</text>
</comment>
<dbReference type="Proteomes" id="UP001162992">
    <property type="component" value="Chromosome 10"/>
</dbReference>
<gene>
    <name evidence="1" type="ORF">O6H91_10G093500</name>
</gene>
<proteinExistence type="predicted"/>
<organism evidence="1 2">
    <name type="scientific">Diphasiastrum complanatum</name>
    <name type="common">Issler's clubmoss</name>
    <name type="synonym">Lycopodium complanatum</name>
    <dbReference type="NCBI Taxonomy" id="34168"/>
    <lineage>
        <taxon>Eukaryota</taxon>
        <taxon>Viridiplantae</taxon>
        <taxon>Streptophyta</taxon>
        <taxon>Embryophyta</taxon>
        <taxon>Tracheophyta</taxon>
        <taxon>Lycopodiopsida</taxon>
        <taxon>Lycopodiales</taxon>
        <taxon>Lycopodiaceae</taxon>
        <taxon>Lycopodioideae</taxon>
        <taxon>Diphasiastrum</taxon>
    </lineage>
</organism>
<reference evidence="2" key="1">
    <citation type="journal article" date="2024" name="Proc. Natl. Acad. Sci. U.S.A.">
        <title>Extraordinary preservation of gene collinearity over three hundred million years revealed in homosporous lycophytes.</title>
        <authorList>
            <person name="Li C."/>
            <person name="Wickell D."/>
            <person name="Kuo L.Y."/>
            <person name="Chen X."/>
            <person name="Nie B."/>
            <person name="Liao X."/>
            <person name="Peng D."/>
            <person name="Ji J."/>
            <person name="Jenkins J."/>
            <person name="Williams M."/>
            <person name="Shu S."/>
            <person name="Plott C."/>
            <person name="Barry K."/>
            <person name="Rajasekar S."/>
            <person name="Grimwood J."/>
            <person name="Han X."/>
            <person name="Sun S."/>
            <person name="Hou Z."/>
            <person name="He W."/>
            <person name="Dai G."/>
            <person name="Sun C."/>
            <person name="Schmutz J."/>
            <person name="Leebens-Mack J.H."/>
            <person name="Li F.W."/>
            <person name="Wang L."/>
        </authorList>
    </citation>
    <scope>NUCLEOTIDE SEQUENCE [LARGE SCALE GENOMIC DNA]</scope>
    <source>
        <strain evidence="2">cv. PW_Plant_1</strain>
    </source>
</reference>
<evidence type="ECO:0000313" key="2">
    <source>
        <dbReference type="Proteomes" id="UP001162992"/>
    </source>
</evidence>
<evidence type="ECO:0000313" key="1">
    <source>
        <dbReference type="EMBL" id="KAJ7542174.1"/>
    </source>
</evidence>
<name>A0ACC2CJH6_DIPCM</name>
<accession>A0ACC2CJH6</accession>